<sequence length="252" mass="28805">MPQVADVQKTNLQLMKTTANYSKIGDHIQAGEGLTQKPDSRFYRYNLHDHTSWTNLTQITDAKRTTVRLMKSKVELKVGDQIQVRLEARDKMGNTKAYGGDFIRIKLSSDETRSYVNPDYIIDNGNGTYDAFFTLRWPGSTQIDAMLVHPSEAVSVINRLIQNMPNRLAYDAKYTHPKTNQEEITRCDVVVPSQKEYCNYSDPRNFAPWYCEKPTTPGIKCNNLPRICTNVARARKIVGQNATPLEREAIKR</sequence>
<dbReference type="PANTHER" id="PTHR16165">
    <property type="entry name" value="NXPE FAMILY MEMBER"/>
    <property type="match status" value="1"/>
</dbReference>
<name>A0A9Q1C640_HOLLE</name>
<evidence type="ECO:0000313" key="2">
    <source>
        <dbReference type="Proteomes" id="UP001152320"/>
    </source>
</evidence>
<dbReference type="Proteomes" id="UP001152320">
    <property type="component" value="Chromosome 7"/>
</dbReference>
<reference evidence="1" key="1">
    <citation type="submission" date="2021-10" db="EMBL/GenBank/DDBJ databases">
        <title>Tropical sea cucumber genome reveals ecological adaptation and Cuvierian tubules defense mechanism.</title>
        <authorList>
            <person name="Chen T."/>
        </authorList>
    </citation>
    <scope>NUCLEOTIDE SEQUENCE</scope>
    <source>
        <strain evidence="1">Nanhai2018</strain>
        <tissue evidence="1">Muscle</tissue>
    </source>
</reference>
<dbReference type="Gene3D" id="2.60.40.10">
    <property type="entry name" value="Immunoglobulins"/>
    <property type="match status" value="1"/>
</dbReference>
<protein>
    <submittedName>
        <fullName evidence="1">NXPE family member 3</fullName>
    </submittedName>
</protein>
<dbReference type="OrthoDB" id="8828062at2759"/>
<organism evidence="1 2">
    <name type="scientific">Holothuria leucospilota</name>
    <name type="common">Black long sea cucumber</name>
    <name type="synonym">Mertensiothuria leucospilota</name>
    <dbReference type="NCBI Taxonomy" id="206669"/>
    <lineage>
        <taxon>Eukaryota</taxon>
        <taxon>Metazoa</taxon>
        <taxon>Echinodermata</taxon>
        <taxon>Eleutherozoa</taxon>
        <taxon>Echinozoa</taxon>
        <taxon>Holothuroidea</taxon>
        <taxon>Aspidochirotacea</taxon>
        <taxon>Aspidochirotida</taxon>
        <taxon>Holothuriidae</taxon>
        <taxon>Holothuria</taxon>
    </lineage>
</organism>
<comment type="caution">
    <text evidence="1">The sequence shown here is derived from an EMBL/GenBank/DDBJ whole genome shotgun (WGS) entry which is preliminary data.</text>
</comment>
<keyword evidence="2" id="KW-1185">Reference proteome</keyword>
<proteinExistence type="predicted"/>
<evidence type="ECO:0000313" key="1">
    <source>
        <dbReference type="EMBL" id="KAJ8039115.1"/>
    </source>
</evidence>
<dbReference type="AlphaFoldDB" id="A0A9Q1C640"/>
<dbReference type="PANTHER" id="PTHR16165:SF5">
    <property type="entry name" value="NXPE FAMILY MEMBER 3"/>
    <property type="match status" value="1"/>
</dbReference>
<dbReference type="InterPro" id="IPR014756">
    <property type="entry name" value="Ig_E-set"/>
</dbReference>
<dbReference type="SUPFAM" id="SSF81296">
    <property type="entry name" value="E set domains"/>
    <property type="match status" value="1"/>
</dbReference>
<dbReference type="Pfam" id="PF06312">
    <property type="entry name" value="Neurexophilin"/>
    <property type="match status" value="1"/>
</dbReference>
<dbReference type="InterPro" id="IPR013783">
    <property type="entry name" value="Ig-like_fold"/>
</dbReference>
<gene>
    <name evidence="1" type="ORF">HOLleu_16734</name>
</gene>
<accession>A0A9Q1C640</accession>
<dbReference type="InterPro" id="IPR026845">
    <property type="entry name" value="NXPH/NXPE"/>
</dbReference>
<dbReference type="EMBL" id="JAIZAY010000007">
    <property type="protein sequence ID" value="KAJ8039115.1"/>
    <property type="molecule type" value="Genomic_DNA"/>
</dbReference>